<organism evidence="2 3">
    <name type="scientific">Candidatus Thiodiazotropha lotti</name>
    <dbReference type="NCBI Taxonomy" id="2792787"/>
    <lineage>
        <taxon>Bacteria</taxon>
        <taxon>Pseudomonadati</taxon>
        <taxon>Pseudomonadota</taxon>
        <taxon>Gammaproteobacteria</taxon>
        <taxon>Chromatiales</taxon>
        <taxon>Sedimenticolaceae</taxon>
        <taxon>Candidatus Thiodiazotropha</taxon>
    </lineage>
</organism>
<sequence length="72" mass="7571">MNGSPLEQRIREGIPIAAQMVFRVQSLTDVGITVAGESDENHNGHGTAFAGSLYAIATLSACLRGRTGNGKR</sequence>
<dbReference type="Gene3D" id="3.10.129.10">
    <property type="entry name" value="Hotdog Thioesterase"/>
    <property type="match status" value="1"/>
</dbReference>
<dbReference type="Pfam" id="PF09500">
    <property type="entry name" value="YiiD_C"/>
    <property type="match status" value="1"/>
</dbReference>
<proteinExistence type="predicted"/>
<name>A0A9E4K2C0_9GAMM</name>
<gene>
    <name evidence="2" type="ORF">JAZ04_05645</name>
</gene>
<comment type="caution">
    <text evidence="2">The sequence shown here is derived from an EMBL/GenBank/DDBJ whole genome shotgun (WGS) entry which is preliminary data.</text>
</comment>
<reference evidence="2" key="1">
    <citation type="journal article" date="2021" name="Proc. Natl. Acad. Sci. U.S.A.">
        <title>Global biogeography of chemosynthetic symbionts reveals both localized and globally distributed symbiont groups. .</title>
        <authorList>
            <person name="Osvatic J.T."/>
            <person name="Wilkins L.G.E."/>
            <person name="Leibrecht L."/>
            <person name="Leray M."/>
            <person name="Zauner S."/>
            <person name="Polzin J."/>
            <person name="Camacho Y."/>
            <person name="Gros O."/>
            <person name="van Gils J.A."/>
            <person name="Eisen J.A."/>
            <person name="Petersen J.M."/>
            <person name="Yuen B."/>
        </authorList>
    </citation>
    <scope>NUCLEOTIDE SEQUENCE</scope>
    <source>
        <strain evidence="2">MAGL173</strain>
    </source>
</reference>
<dbReference type="Proteomes" id="UP000886687">
    <property type="component" value="Unassembled WGS sequence"/>
</dbReference>
<dbReference type="InterPro" id="IPR012660">
    <property type="entry name" value="YiiD_C"/>
</dbReference>
<protein>
    <submittedName>
        <fullName evidence="2">Thioesterase domain-containing protein</fullName>
    </submittedName>
</protein>
<evidence type="ECO:0000259" key="1">
    <source>
        <dbReference type="Pfam" id="PF09500"/>
    </source>
</evidence>
<feature type="domain" description="Thioesterase putative" evidence="1">
    <location>
        <begin position="6"/>
        <end position="61"/>
    </location>
</feature>
<accession>A0A9E4K2C0</accession>
<dbReference type="AlphaFoldDB" id="A0A9E4K2C0"/>
<dbReference type="EMBL" id="JAEPDI010000002">
    <property type="protein sequence ID" value="MCG7938331.1"/>
    <property type="molecule type" value="Genomic_DNA"/>
</dbReference>
<evidence type="ECO:0000313" key="3">
    <source>
        <dbReference type="Proteomes" id="UP000886687"/>
    </source>
</evidence>
<dbReference type="SUPFAM" id="SSF54637">
    <property type="entry name" value="Thioesterase/thiol ester dehydrase-isomerase"/>
    <property type="match status" value="1"/>
</dbReference>
<dbReference type="InterPro" id="IPR029069">
    <property type="entry name" value="HotDog_dom_sf"/>
</dbReference>
<evidence type="ECO:0000313" key="2">
    <source>
        <dbReference type="EMBL" id="MCG7938331.1"/>
    </source>
</evidence>